<dbReference type="Proteomes" id="UP000324222">
    <property type="component" value="Unassembled WGS sequence"/>
</dbReference>
<keyword evidence="3" id="KW-1185">Reference proteome</keyword>
<evidence type="ECO:0000313" key="3">
    <source>
        <dbReference type="Proteomes" id="UP000324222"/>
    </source>
</evidence>
<proteinExistence type="predicted"/>
<dbReference type="AlphaFoldDB" id="A0A5B7HR83"/>
<feature type="region of interest" description="Disordered" evidence="1">
    <location>
        <begin position="39"/>
        <end position="67"/>
    </location>
</feature>
<name>A0A5B7HR83_PORTR</name>
<accession>A0A5B7HR83</accession>
<dbReference type="EMBL" id="VSRR010033506">
    <property type="protein sequence ID" value="MPC71747.1"/>
    <property type="molecule type" value="Genomic_DNA"/>
</dbReference>
<protein>
    <submittedName>
        <fullName evidence="2">Uncharacterized protein</fullName>
    </submittedName>
</protein>
<gene>
    <name evidence="2" type="ORF">E2C01_066033</name>
</gene>
<comment type="caution">
    <text evidence="2">The sequence shown here is derived from an EMBL/GenBank/DDBJ whole genome shotgun (WGS) entry which is preliminary data.</text>
</comment>
<reference evidence="2 3" key="1">
    <citation type="submission" date="2019-05" db="EMBL/GenBank/DDBJ databases">
        <title>Another draft genome of Portunus trituberculatus and its Hox gene families provides insights of decapod evolution.</title>
        <authorList>
            <person name="Jeong J.-H."/>
            <person name="Song I."/>
            <person name="Kim S."/>
            <person name="Choi T."/>
            <person name="Kim D."/>
            <person name="Ryu S."/>
            <person name="Kim W."/>
        </authorList>
    </citation>
    <scope>NUCLEOTIDE SEQUENCE [LARGE SCALE GENOMIC DNA]</scope>
    <source>
        <tissue evidence="2">Muscle</tissue>
    </source>
</reference>
<evidence type="ECO:0000313" key="2">
    <source>
        <dbReference type="EMBL" id="MPC71747.1"/>
    </source>
</evidence>
<feature type="compositionally biased region" description="Polar residues" evidence="1">
    <location>
        <begin position="40"/>
        <end position="67"/>
    </location>
</feature>
<evidence type="ECO:0000256" key="1">
    <source>
        <dbReference type="SAM" id="MobiDB-lite"/>
    </source>
</evidence>
<organism evidence="2 3">
    <name type="scientific">Portunus trituberculatus</name>
    <name type="common">Swimming crab</name>
    <name type="synonym">Neptunus trituberculatus</name>
    <dbReference type="NCBI Taxonomy" id="210409"/>
    <lineage>
        <taxon>Eukaryota</taxon>
        <taxon>Metazoa</taxon>
        <taxon>Ecdysozoa</taxon>
        <taxon>Arthropoda</taxon>
        <taxon>Crustacea</taxon>
        <taxon>Multicrustacea</taxon>
        <taxon>Malacostraca</taxon>
        <taxon>Eumalacostraca</taxon>
        <taxon>Eucarida</taxon>
        <taxon>Decapoda</taxon>
        <taxon>Pleocyemata</taxon>
        <taxon>Brachyura</taxon>
        <taxon>Eubrachyura</taxon>
        <taxon>Portunoidea</taxon>
        <taxon>Portunidae</taxon>
        <taxon>Portuninae</taxon>
        <taxon>Portunus</taxon>
    </lineage>
</organism>
<sequence length="67" mass="7251">MRVTKETENNSANTEAGKRGISQGIYHRSSKLVLKAIRSSPMTEDSNQAQTMEAENKGVNTAPSKGN</sequence>
<feature type="region of interest" description="Disordered" evidence="1">
    <location>
        <begin position="1"/>
        <end position="26"/>
    </location>
</feature>